<proteinExistence type="predicted"/>
<dbReference type="AlphaFoldDB" id="A0A0F9XCY2"/>
<accession>A0A0F9XCY2</accession>
<name>A0A0F9XCY2_9ZZZZ</name>
<protein>
    <submittedName>
        <fullName evidence="1">Uncharacterized protein</fullName>
    </submittedName>
</protein>
<comment type="caution">
    <text evidence="1">The sequence shown here is derived from an EMBL/GenBank/DDBJ whole genome shotgun (WGS) entry which is preliminary data.</text>
</comment>
<reference evidence="1" key="1">
    <citation type="journal article" date="2015" name="Nature">
        <title>Complex archaea that bridge the gap between prokaryotes and eukaryotes.</title>
        <authorList>
            <person name="Spang A."/>
            <person name="Saw J.H."/>
            <person name="Jorgensen S.L."/>
            <person name="Zaremba-Niedzwiedzka K."/>
            <person name="Martijn J."/>
            <person name="Lind A.E."/>
            <person name="van Eijk R."/>
            <person name="Schleper C."/>
            <person name="Guy L."/>
            <person name="Ettema T.J."/>
        </authorList>
    </citation>
    <scope>NUCLEOTIDE SEQUENCE</scope>
</reference>
<sequence length="90" mass="9895">MSRFNTGDPAIILGSKNAPEINGCYVTIKSFHGVWDIPGFGSDEVYYVERDGLAHHCRGGILFPLKPKTGIEQTSLTKTERKPKSQMANA</sequence>
<organism evidence="1">
    <name type="scientific">marine sediment metagenome</name>
    <dbReference type="NCBI Taxonomy" id="412755"/>
    <lineage>
        <taxon>unclassified sequences</taxon>
        <taxon>metagenomes</taxon>
        <taxon>ecological metagenomes</taxon>
    </lineage>
</organism>
<dbReference type="EMBL" id="LAZR01000117">
    <property type="protein sequence ID" value="KKN89623.1"/>
    <property type="molecule type" value="Genomic_DNA"/>
</dbReference>
<gene>
    <name evidence="1" type="ORF">LCGC14_0237550</name>
</gene>
<evidence type="ECO:0000313" key="1">
    <source>
        <dbReference type="EMBL" id="KKN89623.1"/>
    </source>
</evidence>